<comment type="similarity">
    <text evidence="1">Belongs to the AB hydrolase superfamily. AB hydrolase 2 family.</text>
</comment>
<protein>
    <submittedName>
        <fullName evidence="4">Phospholipase/carboxylesterase</fullName>
    </submittedName>
</protein>
<dbReference type="STRING" id="1230454.C461_13241"/>
<comment type="caution">
    <text evidence="4">The sequence shown here is derived from an EMBL/GenBank/DDBJ whole genome shotgun (WGS) entry which is preliminary data.</text>
</comment>
<dbReference type="OrthoDB" id="203477at2157"/>
<dbReference type="GO" id="GO:0016787">
    <property type="term" value="F:hydrolase activity"/>
    <property type="evidence" value="ECO:0007669"/>
    <property type="project" value="UniProtKB-KW"/>
</dbReference>
<keyword evidence="2" id="KW-0378">Hydrolase</keyword>
<proteinExistence type="inferred from homology"/>
<gene>
    <name evidence="4" type="ORF">C461_13241</name>
</gene>
<evidence type="ECO:0000256" key="1">
    <source>
        <dbReference type="ARBA" id="ARBA00006499"/>
    </source>
</evidence>
<reference evidence="4 5" key="1">
    <citation type="journal article" date="2014" name="PLoS Genet.">
        <title>Phylogenetically driven sequencing of extremely halophilic archaea reveals strategies for static and dynamic osmo-response.</title>
        <authorList>
            <person name="Becker E.A."/>
            <person name="Seitzer P.M."/>
            <person name="Tritt A."/>
            <person name="Larsen D."/>
            <person name="Krusor M."/>
            <person name="Yao A.I."/>
            <person name="Wu D."/>
            <person name="Madern D."/>
            <person name="Eisen J.A."/>
            <person name="Darling A.E."/>
            <person name="Facciotti M.T."/>
        </authorList>
    </citation>
    <scope>NUCLEOTIDE SEQUENCE [LARGE SCALE GENOMIC DNA]</scope>
    <source>
        <strain evidence="4 5">JCM 13560</strain>
    </source>
</reference>
<organism evidence="4 5">
    <name type="scientific">Halorubrum aidingense JCM 13560</name>
    <dbReference type="NCBI Taxonomy" id="1230454"/>
    <lineage>
        <taxon>Archaea</taxon>
        <taxon>Methanobacteriati</taxon>
        <taxon>Methanobacteriota</taxon>
        <taxon>Stenosarchaea group</taxon>
        <taxon>Halobacteria</taxon>
        <taxon>Halobacteriales</taxon>
        <taxon>Haloferacaceae</taxon>
        <taxon>Halorubrum</taxon>
    </lineage>
</organism>
<name>M0P7Z8_9EURY</name>
<dbReference type="InterPro" id="IPR003140">
    <property type="entry name" value="PLipase/COase/thioEstase"/>
</dbReference>
<dbReference type="RefSeq" id="WP_008002002.1">
    <property type="nucleotide sequence ID" value="NZ_AOJI01000032.1"/>
</dbReference>
<dbReference type="EMBL" id="AOJI01000032">
    <property type="protein sequence ID" value="EMA65669.1"/>
    <property type="molecule type" value="Genomic_DNA"/>
</dbReference>
<dbReference type="Gene3D" id="3.40.50.1820">
    <property type="entry name" value="alpha/beta hydrolase"/>
    <property type="match status" value="1"/>
</dbReference>
<evidence type="ECO:0000256" key="2">
    <source>
        <dbReference type="ARBA" id="ARBA00022801"/>
    </source>
</evidence>
<evidence type="ECO:0000313" key="5">
    <source>
        <dbReference type="Proteomes" id="UP000011575"/>
    </source>
</evidence>
<dbReference type="InterPro" id="IPR050565">
    <property type="entry name" value="LYPA1-2/EST-like"/>
</dbReference>
<dbReference type="Proteomes" id="UP000011575">
    <property type="component" value="Unassembled WGS sequence"/>
</dbReference>
<sequence length="231" mass="23524">MSGRTPAPGHDPHGDELIATHGEPVEDADAAIVLVHGRGATARSVLQLGTQVVGDRDVAILAPQAAANTWYPNSFLSPVTDNEPGRSSGLRAVGRAVATATDAGIDAERVLVGGFSQGACLAGEFVARNPARYGGLAVLSGGLIGDSIAVDDYVGTAADAGVTDPTDALAGTPAFLGCSDVDPHIPEERVHETAEVLEALGADVDVRIYEGMGHGINDDEIEAVSEILANV</sequence>
<dbReference type="PANTHER" id="PTHR10655:SF17">
    <property type="entry name" value="LYSOPHOSPHOLIPASE-LIKE PROTEIN 1"/>
    <property type="match status" value="1"/>
</dbReference>
<accession>M0P7Z8</accession>
<evidence type="ECO:0000313" key="4">
    <source>
        <dbReference type="EMBL" id="EMA65669.1"/>
    </source>
</evidence>
<keyword evidence="5" id="KW-1185">Reference proteome</keyword>
<dbReference type="AlphaFoldDB" id="M0P7Z8"/>
<dbReference type="SUPFAM" id="SSF53474">
    <property type="entry name" value="alpha/beta-Hydrolases"/>
    <property type="match status" value="1"/>
</dbReference>
<dbReference type="Pfam" id="PF02230">
    <property type="entry name" value="Abhydrolase_2"/>
    <property type="match status" value="1"/>
</dbReference>
<feature type="domain" description="Phospholipase/carboxylesterase/thioesterase" evidence="3">
    <location>
        <begin position="24"/>
        <end position="229"/>
    </location>
</feature>
<dbReference type="InterPro" id="IPR029058">
    <property type="entry name" value="AB_hydrolase_fold"/>
</dbReference>
<evidence type="ECO:0000259" key="3">
    <source>
        <dbReference type="Pfam" id="PF02230"/>
    </source>
</evidence>
<dbReference type="PATRIC" id="fig|1230454.4.peg.2658"/>
<dbReference type="PANTHER" id="PTHR10655">
    <property type="entry name" value="LYSOPHOSPHOLIPASE-RELATED"/>
    <property type="match status" value="1"/>
</dbReference>